<dbReference type="FunFam" id="3.40.50.1370:FF:000008">
    <property type="entry name" value="Ornithine carbamoyltransferase"/>
    <property type="match status" value="1"/>
</dbReference>
<dbReference type="GO" id="GO:0004585">
    <property type="term" value="F:ornithine carbamoyltransferase activity"/>
    <property type="evidence" value="ECO:0007669"/>
    <property type="project" value="UniProtKB-UniRule"/>
</dbReference>
<keyword evidence="10" id="KW-1185">Reference proteome</keyword>
<feature type="binding site" evidence="6">
    <location>
        <position position="308"/>
    </location>
    <ligand>
        <name>carbamoyl phosphate</name>
        <dbReference type="ChEBI" id="CHEBI:58228"/>
    </ligand>
</feature>
<dbReference type="Pfam" id="PF00185">
    <property type="entry name" value="OTCace"/>
    <property type="match status" value="1"/>
</dbReference>
<dbReference type="InterPro" id="IPR024904">
    <property type="entry name" value="OTCase_ArgI"/>
</dbReference>
<dbReference type="InterPro" id="IPR002292">
    <property type="entry name" value="Orn/put_carbamltrans"/>
</dbReference>
<comment type="caution">
    <text evidence="6">Lacks conserved residue(s) required for the propagation of feature annotation.</text>
</comment>
<dbReference type="PANTHER" id="PTHR45753">
    <property type="entry name" value="ORNITHINE CARBAMOYLTRANSFERASE, MITOCHONDRIAL"/>
    <property type="match status" value="1"/>
</dbReference>
<gene>
    <name evidence="9" type="primary">argF</name>
    <name evidence="9" type="ORF">FGF68_05545</name>
</gene>
<comment type="similarity">
    <text evidence="2 6">Belongs to the aspartate/ornithine carbamoyltransferase superfamily. OTCase family.</text>
</comment>
<evidence type="ECO:0000256" key="1">
    <source>
        <dbReference type="ARBA" id="ARBA00004975"/>
    </source>
</evidence>
<dbReference type="InterPro" id="IPR006130">
    <property type="entry name" value="Asp/Orn_carbamoylTrfase"/>
</dbReference>
<name>A0A5C4S193_PROVB</name>
<comment type="pathway">
    <text evidence="1">Amino-acid biosynthesis; L-arginine biosynthesis; L-arginine from L-ornithine and carbamoyl phosphate: step 1/3.</text>
</comment>
<keyword evidence="4 6" id="KW-0808">Transferase</keyword>
<dbReference type="NCBIfam" id="NF001986">
    <property type="entry name" value="PRK00779.1"/>
    <property type="match status" value="1"/>
</dbReference>
<comment type="subcellular location">
    <subcellularLocation>
        <location evidence="6">Cytoplasm</location>
    </subcellularLocation>
</comment>
<sequence length="343" mass="38561">MSQMETVPGGTSKRDFLGFSPLDGNKIIELFDFSLFIKAQRKKDALQGSTPYRPIEGRTVAMIFNKPSLRTRVSFELGIHELGGYAVNLDGKSVGVNSREAVEDIAQLLSRYNDAIVARLHEHSVIEKLAEHASIPVINALTDLSHPCQILADAFTLYEKGLWKEGVKVVFVGDGNNVANSWIELAGILPIHFVLACPEDRQYFPDEKLLAEARKHARSTIEIIHDPLEAAKNADVLYTDVWTSMGQEDERAERLRVFRPYQINAELLKAASPSAVVMHCMPAHRGEEISAEVMDGPQSIIMDEAENRLHVQKALLVKLLNHDEYRKFHLTHRLENVARNLKH</sequence>
<evidence type="ECO:0000256" key="5">
    <source>
        <dbReference type="ARBA" id="ARBA00048772"/>
    </source>
</evidence>
<feature type="binding site" evidence="6">
    <location>
        <position position="119"/>
    </location>
    <ligand>
        <name>carbamoyl phosphate</name>
        <dbReference type="ChEBI" id="CHEBI:58228"/>
    </ligand>
</feature>
<dbReference type="SUPFAM" id="SSF53671">
    <property type="entry name" value="Aspartate/ornithine carbamoyltransferase"/>
    <property type="match status" value="1"/>
</dbReference>
<evidence type="ECO:0000256" key="6">
    <source>
        <dbReference type="HAMAP-Rule" id="MF_01109"/>
    </source>
</evidence>
<evidence type="ECO:0000259" key="7">
    <source>
        <dbReference type="Pfam" id="PF00185"/>
    </source>
</evidence>
<feature type="binding site" evidence="6">
    <location>
        <position position="177"/>
    </location>
    <ligand>
        <name>L-ornithine</name>
        <dbReference type="ChEBI" id="CHEBI:46911"/>
    </ligand>
</feature>
<dbReference type="PANTHER" id="PTHR45753:SF3">
    <property type="entry name" value="ORNITHINE TRANSCARBAMYLASE, MITOCHONDRIAL"/>
    <property type="match status" value="1"/>
</dbReference>
<protein>
    <recommendedName>
        <fullName evidence="3 6">Ornithine carbamoyltransferase</fullName>
        <shortName evidence="6">OTCase</shortName>
        <ecNumber evidence="3 6">2.1.3.3</ecNumber>
    </recommendedName>
</protein>
<feature type="binding site" evidence="6">
    <location>
        <position position="240"/>
    </location>
    <ligand>
        <name>L-ornithine</name>
        <dbReference type="ChEBI" id="CHEBI:46911"/>
    </ligand>
</feature>
<accession>A0A5C4S193</accession>
<dbReference type="RefSeq" id="WP_068867098.1">
    <property type="nucleotide sequence ID" value="NZ_VDCI01000003.1"/>
</dbReference>
<evidence type="ECO:0000313" key="10">
    <source>
        <dbReference type="Proteomes" id="UP000309544"/>
    </source>
</evidence>
<evidence type="ECO:0000259" key="8">
    <source>
        <dbReference type="Pfam" id="PF02729"/>
    </source>
</evidence>
<feature type="domain" description="Aspartate/ornithine carbamoyltransferase carbamoyl-P binding" evidence="8">
    <location>
        <begin position="14"/>
        <end position="159"/>
    </location>
</feature>
<dbReference type="GO" id="GO:0019240">
    <property type="term" value="P:citrulline biosynthetic process"/>
    <property type="evidence" value="ECO:0007669"/>
    <property type="project" value="TreeGrafter"/>
</dbReference>
<dbReference type="InterPro" id="IPR036901">
    <property type="entry name" value="Asp/Orn_carbamoylTrfase_sf"/>
</dbReference>
<feature type="binding site" evidence="6">
    <location>
        <begin position="146"/>
        <end position="149"/>
    </location>
    <ligand>
        <name>carbamoyl phosphate</name>
        <dbReference type="ChEBI" id="CHEBI:58228"/>
    </ligand>
</feature>
<feature type="binding site" evidence="6">
    <location>
        <begin position="244"/>
        <end position="245"/>
    </location>
    <ligand>
        <name>L-ornithine</name>
        <dbReference type="ChEBI" id="CHEBI:46911"/>
    </ligand>
</feature>
<dbReference type="GO" id="GO:0042450">
    <property type="term" value="P:L-arginine biosynthetic process via ornithine"/>
    <property type="evidence" value="ECO:0007669"/>
    <property type="project" value="UniProtKB-UniRule"/>
</dbReference>
<dbReference type="Proteomes" id="UP000309544">
    <property type="component" value="Unassembled WGS sequence"/>
</dbReference>
<dbReference type="AlphaFoldDB" id="A0A5C4S193"/>
<evidence type="ECO:0000256" key="4">
    <source>
        <dbReference type="ARBA" id="ARBA00022679"/>
    </source>
</evidence>
<organism evidence="9 10">
    <name type="scientific">Prosthecochloris vibrioformis</name>
    <name type="common">Chlorobium vibrioforme</name>
    <dbReference type="NCBI Taxonomy" id="1098"/>
    <lineage>
        <taxon>Bacteria</taxon>
        <taxon>Pseudomonadati</taxon>
        <taxon>Chlorobiota</taxon>
        <taxon>Chlorobiia</taxon>
        <taxon>Chlorobiales</taxon>
        <taxon>Chlorobiaceae</taxon>
        <taxon>Prosthecochloris</taxon>
    </lineage>
</organism>
<reference evidence="9 10" key="1">
    <citation type="submission" date="2019-05" db="EMBL/GenBank/DDBJ databases">
        <title>Draft Whole-Genome sequence of the green sulfur bacterium Prosthecochloris vibrioformis DSM 260.</title>
        <authorList>
            <person name="Meyer T.E."/>
            <person name="Kyndt J.A."/>
        </authorList>
    </citation>
    <scope>NUCLEOTIDE SEQUENCE [LARGE SCALE GENOMIC DNA]</scope>
    <source>
        <strain evidence="9 10">DSM 260</strain>
    </source>
</reference>
<dbReference type="Pfam" id="PF02729">
    <property type="entry name" value="OTCace_N"/>
    <property type="match status" value="1"/>
</dbReference>
<proteinExistence type="inferred from homology"/>
<comment type="catalytic activity">
    <reaction evidence="5 6">
        <text>carbamoyl phosphate + L-ornithine = L-citrulline + phosphate + H(+)</text>
        <dbReference type="Rhea" id="RHEA:19513"/>
        <dbReference type="ChEBI" id="CHEBI:15378"/>
        <dbReference type="ChEBI" id="CHEBI:43474"/>
        <dbReference type="ChEBI" id="CHEBI:46911"/>
        <dbReference type="ChEBI" id="CHEBI:57743"/>
        <dbReference type="ChEBI" id="CHEBI:58228"/>
        <dbReference type="EC" id="2.1.3.3"/>
    </reaction>
</comment>
<evidence type="ECO:0000256" key="3">
    <source>
        <dbReference type="ARBA" id="ARBA00013007"/>
    </source>
</evidence>
<dbReference type="GO" id="GO:0005737">
    <property type="term" value="C:cytoplasm"/>
    <property type="evidence" value="ECO:0007669"/>
    <property type="project" value="UniProtKB-SubCell"/>
</dbReference>
<dbReference type="InterPro" id="IPR006132">
    <property type="entry name" value="Asp/Orn_carbamoyltranf_P-bd"/>
</dbReference>
<dbReference type="Gene3D" id="3.40.50.1370">
    <property type="entry name" value="Aspartate/ornithine carbamoyltransferase"/>
    <property type="match status" value="2"/>
</dbReference>
<dbReference type="GO" id="GO:0016597">
    <property type="term" value="F:amino acid binding"/>
    <property type="evidence" value="ECO:0007669"/>
    <property type="project" value="InterPro"/>
</dbReference>
<dbReference type="HAMAP" id="MF_01109">
    <property type="entry name" value="OTCase"/>
    <property type="match status" value="1"/>
</dbReference>
<dbReference type="NCBIfam" id="TIGR00658">
    <property type="entry name" value="orni_carb_tr"/>
    <property type="match status" value="1"/>
</dbReference>
<feature type="domain" description="Aspartate/ornithine carbamoyltransferase Asp/Orn-binding" evidence="7">
    <location>
        <begin position="165"/>
        <end position="317"/>
    </location>
</feature>
<dbReference type="InterPro" id="IPR006131">
    <property type="entry name" value="Asp_carbamoyltransf_Asp/Orn-bd"/>
</dbReference>
<dbReference type="PRINTS" id="PR00102">
    <property type="entry name" value="OTCASE"/>
</dbReference>
<evidence type="ECO:0000256" key="2">
    <source>
        <dbReference type="ARBA" id="ARBA00007805"/>
    </source>
</evidence>
<keyword evidence="6" id="KW-0963">Cytoplasm</keyword>
<dbReference type="PRINTS" id="PR00100">
    <property type="entry name" value="AOTCASE"/>
</dbReference>
<comment type="caution">
    <text evidence="9">The sequence shown here is derived from an EMBL/GenBank/DDBJ whole genome shotgun (WGS) entry which is preliminary data.</text>
</comment>
<dbReference type="EC" id="2.1.3.3" evidence="3 6"/>
<evidence type="ECO:0000313" key="9">
    <source>
        <dbReference type="EMBL" id="TNJ37035.1"/>
    </source>
</evidence>
<dbReference type="EMBL" id="VDCI01000003">
    <property type="protein sequence ID" value="TNJ37035.1"/>
    <property type="molecule type" value="Genomic_DNA"/>
</dbReference>